<organism evidence="6 7">
    <name type="scientific">Aliiroseovarius pelagivivens</name>
    <dbReference type="NCBI Taxonomy" id="1639690"/>
    <lineage>
        <taxon>Bacteria</taxon>
        <taxon>Pseudomonadati</taxon>
        <taxon>Pseudomonadota</taxon>
        <taxon>Alphaproteobacteria</taxon>
        <taxon>Rhodobacterales</taxon>
        <taxon>Paracoccaceae</taxon>
        <taxon>Aliiroseovarius</taxon>
    </lineage>
</organism>
<name>A0A2R8AHA3_9RHOB</name>
<comment type="function">
    <text evidence="5">Plays a role in cell envelope biogenesis, maintenance of cell envelope integrity and membrane homeostasis.</text>
</comment>
<proteinExistence type="inferred from homology"/>
<protein>
    <recommendedName>
        <fullName evidence="5">Inner membrane-spanning protein YciB</fullName>
    </recommendedName>
</protein>
<comment type="similarity">
    <text evidence="5">Belongs to the YciB family.</text>
</comment>
<gene>
    <name evidence="5 6" type="primary">yciB</name>
    <name evidence="6" type="ORF">ALP8811_00428</name>
</gene>
<feature type="transmembrane region" description="Helical" evidence="5">
    <location>
        <begin position="173"/>
        <end position="190"/>
    </location>
</feature>
<dbReference type="AlphaFoldDB" id="A0A2R8AHA3"/>
<dbReference type="PANTHER" id="PTHR36917:SF1">
    <property type="entry name" value="INNER MEMBRANE-SPANNING PROTEIN YCIB"/>
    <property type="match status" value="1"/>
</dbReference>
<dbReference type="EMBL" id="OMOI01000001">
    <property type="protein sequence ID" value="SPF75441.1"/>
    <property type="molecule type" value="Genomic_DNA"/>
</dbReference>
<keyword evidence="2 5" id="KW-0812">Transmembrane</keyword>
<dbReference type="GO" id="GO:0005886">
    <property type="term" value="C:plasma membrane"/>
    <property type="evidence" value="ECO:0007669"/>
    <property type="project" value="UniProtKB-SubCell"/>
</dbReference>
<feature type="transmembrane region" description="Helical" evidence="5">
    <location>
        <begin position="41"/>
        <end position="62"/>
    </location>
</feature>
<feature type="transmembrane region" description="Helical" evidence="5">
    <location>
        <begin position="74"/>
        <end position="90"/>
    </location>
</feature>
<evidence type="ECO:0000256" key="3">
    <source>
        <dbReference type="ARBA" id="ARBA00022989"/>
    </source>
</evidence>
<keyword evidence="5" id="KW-0997">Cell inner membrane</keyword>
<dbReference type="Pfam" id="PF04279">
    <property type="entry name" value="IspA"/>
    <property type="match status" value="1"/>
</dbReference>
<dbReference type="InterPro" id="IPR006008">
    <property type="entry name" value="YciB"/>
</dbReference>
<dbReference type="PANTHER" id="PTHR36917">
    <property type="entry name" value="INTRACELLULAR SEPTATION PROTEIN A-RELATED"/>
    <property type="match status" value="1"/>
</dbReference>
<reference evidence="6 7" key="1">
    <citation type="submission" date="2018-03" db="EMBL/GenBank/DDBJ databases">
        <authorList>
            <person name="Keele B.F."/>
        </authorList>
    </citation>
    <scope>NUCLEOTIDE SEQUENCE [LARGE SCALE GENOMIC DNA]</scope>
    <source>
        <strain evidence="6 7">CECT 8811</strain>
    </source>
</reference>
<dbReference type="OrthoDB" id="9788219at2"/>
<evidence type="ECO:0000256" key="5">
    <source>
        <dbReference type="HAMAP-Rule" id="MF_00189"/>
    </source>
</evidence>
<sequence>MTEKQVNPALRGALEYGPIVLFFAAYTFLKDQTFMVAGTEYSGFVAVTAMFIPVLVLATLAMWKLTGHLSKMQIVTLVLVIGFGGLSIWFNDERFFKMKPTMIYLLFAGLLGFGLMRGESYLEAVMDKALPLEREGWMILTKRLAVFFLLLAVANEAIWRMMSTDAWVNFKTFGLPVATFGFFMSQAGLFKRFGTDEEAS</sequence>
<keyword evidence="7" id="KW-1185">Reference proteome</keyword>
<keyword evidence="4 5" id="KW-0472">Membrane</keyword>
<evidence type="ECO:0000313" key="7">
    <source>
        <dbReference type="Proteomes" id="UP000244911"/>
    </source>
</evidence>
<dbReference type="Proteomes" id="UP000244911">
    <property type="component" value="Unassembled WGS sequence"/>
</dbReference>
<feature type="transmembrane region" description="Helical" evidence="5">
    <location>
        <begin position="143"/>
        <end position="161"/>
    </location>
</feature>
<evidence type="ECO:0000256" key="2">
    <source>
        <dbReference type="ARBA" id="ARBA00022692"/>
    </source>
</evidence>
<feature type="transmembrane region" description="Helical" evidence="5">
    <location>
        <begin position="12"/>
        <end position="29"/>
    </location>
</feature>
<evidence type="ECO:0000256" key="4">
    <source>
        <dbReference type="ARBA" id="ARBA00023136"/>
    </source>
</evidence>
<feature type="transmembrane region" description="Helical" evidence="5">
    <location>
        <begin position="102"/>
        <end position="122"/>
    </location>
</feature>
<keyword evidence="1 5" id="KW-1003">Cell membrane</keyword>
<evidence type="ECO:0000313" key="6">
    <source>
        <dbReference type="EMBL" id="SPF75441.1"/>
    </source>
</evidence>
<dbReference type="RefSeq" id="WP_108855543.1">
    <property type="nucleotide sequence ID" value="NZ_OMOI01000001.1"/>
</dbReference>
<comment type="subcellular location">
    <subcellularLocation>
        <location evidence="5">Cell inner membrane</location>
        <topology evidence="5">Multi-pass membrane protein</topology>
    </subcellularLocation>
</comment>
<keyword evidence="3 5" id="KW-1133">Transmembrane helix</keyword>
<accession>A0A2R8AHA3</accession>
<dbReference type="HAMAP" id="MF_00189">
    <property type="entry name" value="YciB"/>
    <property type="match status" value="1"/>
</dbReference>
<evidence type="ECO:0000256" key="1">
    <source>
        <dbReference type="ARBA" id="ARBA00022475"/>
    </source>
</evidence>